<dbReference type="InterPro" id="IPR008258">
    <property type="entry name" value="Transglycosylase_SLT_dom_1"/>
</dbReference>
<dbReference type="SUPFAM" id="SSF53955">
    <property type="entry name" value="Lysozyme-like"/>
    <property type="match status" value="1"/>
</dbReference>
<name>A0A6N6W5N2_9BURK</name>
<dbReference type="RefSeq" id="WP_154566068.1">
    <property type="nucleotide sequence ID" value="NZ_VOSW01000092.1"/>
</dbReference>
<dbReference type="AlphaFoldDB" id="A0A6N6W5N2"/>
<evidence type="ECO:0000313" key="2">
    <source>
        <dbReference type="EMBL" id="KAE8755309.1"/>
    </source>
</evidence>
<protein>
    <submittedName>
        <fullName evidence="2">Transglycosylase SLT domain-containing protein</fullName>
    </submittedName>
</protein>
<evidence type="ECO:0000259" key="1">
    <source>
        <dbReference type="Pfam" id="PF01464"/>
    </source>
</evidence>
<organism evidence="2 3">
    <name type="scientific">Paraburkholderia madseniana</name>
    <dbReference type="NCBI Taxonomy" id="2599607"/>
    <lineage>
        <taxon>Bacteria</taxon>
        <taxon>Pseudomonadati</taxon>
        <taxon>Pseudomonadota</taxon>
        <taxon>Betaproteobacteria</taxon>
        <taxon>Burkholderiales</taxon>
        <taxon>Burkholderiaceae</taxon>
        <taxon>Paraburkholderia</taxon>
    </lineage>
</organism>
<reference evidence="2 3" key="1">
    <citation type="journal article" date="2020" name="Int. J. Syst. Evol. Microbiol.">
        <title>Paraburkholderia madseniana sp. nov., a phenolic acid-degrading bacterium isolated from acidic forest soil.</title>
        <authorList>
            <person name="Wilhelm R.C."/>
            <person name="Murphy S.J.L."/>
            <person name="Feriancek N.M."/>
            <person name="Karasz D.C."/>
            <person name="DeRito C.M."/>
            <person name="Newman J.D."/>
            <person name="Buckley D.H."/>
        </authorList>
    </citation>
    <scope>NUCLEOTIDE SEQUENCE [LARGE SCALE GENOMIC DNA]</scope>
    <source>
        <strain evidence="2 3">RP11</strain>
    </source>
</reference>
<gene>
    <name evidence="2" type="ORF">FSO04_34825</name>
</gene>
<dbReference type="Proteomes" id="UP000463700">
    <property type="component" value="Unassembled WGS sequence"/>
</dbReference>
<comment type="caution">
    <text evidence="2">The sequence shown here is derived from an EMBL/GenBank/DDBJ whole genome shotgun (WGS) entry which is preliminary data.</text>
</comment>
<dbReference type="EMBL" id="VOSW01000092">
    <property type="protein sequence ID" value="KAE8755309.1"/>
    <property type="molecule type" value="Genomic_DNA"/>
</dbReference>
<accession>A0A6N6W5N2</accession>
<dbReference type="CDD" id="cd16892">
    <property type="entry name" value="LT_VirB1-like"/>
    <property type="match status" value="1"/>
</dbReference>
<evidence type="ECO:0000313" key="3">
    <source>
        <dbReference type="Proteomes" id="UP000463700"/>
    </source>
</evidence>
<sequence length="213" mass="23185">MPLDFMTLAQQCAQQIDPITMAALVRTESGFNPFAIGVVRGRLLRQPSNLVEAIATMRALEAAGWNFSVGLAQVNRANWRAYGLTEQNAFEPCRNLAVGATILQRCFMSAHRAQTDTQAALRAGLSCYGSGDFSTGFRTGYVQRVIKNAQQPVPMFPITVPSIAPIPVLPVNSGMSASPFRPHPVVRRPLLLDRDHALTDEREGESEGSAVVF</sequence>
<feature type="domain" description="Transglycosylase SLT" evidence="1">
    <location>
        <begin position="9"/>
        <end position="112"/>
    </location>
</feature>
<dbReference type="InterPro" id="IPR023346">
    <property type="entry name" value="Lysozyme-like_dom_sf"/>
</dbReference>
<dbReference type="OrthoDB" id="8565485at2"/>
<proteinExistence type="predicted"/>
<dbReference type="Gene3D" id="1.10.530.10">
    <property type="match status" value="1"/>
</dbReference>
<dbReference type="Pfam" id="PF01464">
    <property type="entry name" value="SLT"/>
    <property type="match status" value="1"/>
</dbReference>